<evidence type="ECO:0000313" key="2">
    <source>
        <dbReference type="EMBL" id="GAA1086498.1"/>
    </source>
</evidence>
<feature type="compositionally biased region" description="Basic and acidic residues" evidence="1">
    <location>
        <begin position="178"/>
        <end position="191"/>
    </location>
</feature>
<feature type="region of interest" description="Disordered" evidence="1">
    <location>
        <begin position="247"/>
        <end position="290"/>
    </location>
</feature>
<comment type="caution">
    <text evidence="2">The sequence shown here is derived from an EMBL/GenBank/DDBJ whole genome shotgun (WGS) entry which is preliminary data.</text>
</comment>
<protein>
    <recommendedName>
        <fullName evidence="4">MarR family transcriptional regulator</fullName>
    </recommendedName>
</protein>
<feature type="region of interest" description="Disordered" evidence="1">
    <location>
        <begin position="178"/>
        <end position="199"/>
    </location>
</feature>
<name>A0ABP4E3I6_9ACTN</name>
<evidence type="ECO:0008006" key="4">
    <source>
        <dbReference type="Google" id="ProtNLM"/>
    </source>
</evidence>
<sequence length="313" mass="32197">MTAPRPAGGAALPAVVRTDAAGRLATALAGTPDGRPSGTLTVLGDPGGVFHLASGVVTAVDSPGAPDVATLLLRSGRVSTDDWEAACRAGAAADRTGAELVARDLLGAAELQLMCTMAALDGAFAVAAGRVDGCTLACGPTRHHLPAPQGVDPEWLLHETDRRLRALAALRPPLCPLRDRIGPATGTHREAGGGPAGRLTGERREILRCADGRRSARDIAFRLGRGLYAVTVEVSRLLAEGLVEVVPPAPPASGPLPAPDGRPGVTAARRPPDPVPVHQPAGRLPVRRRGASGINDVLAWRSAAGRHRRARDS</sequence>
<dbReference type="RefSeq" id="WP_344624339.1">
    <property type="nucleotide sequence ID" value="NZ_BAAALD010000028.1"/>
</dbReference>
<feature type="compositionally biased region" description="Pro residues" evidence="1">
    <location>
        <begin position="247"/>
        <end position="260"/>
    </location>
</feature>
<accession>A0ABP4E3I6</accession>
<dbReference type="Proteomes" id="UP001499987">
    <property type="component" value="Unassembled WGS sequence"/>
</dbReference>
<reference evidence="3" key="1">
    <citation type="journal article" date="2019" name="Int. J. Syst. Evol. Microbiol.">
        <title>The Global Catalogue of Microorganisms (GCM) 10K type strain sequencing project: providing services to taxonomists for standard genome sequencing and annotation.</title>
        <authorList>
            <consortium name="The Broad Institute Genomics Platform"/>
            <consortium name="The Broad Institute Genome Sequencing Center for Infectious Disease"/>
            <person name="Wu L."/>
            <person name="Ma J."/>
        </authorList>
    </citation>
    <scope>NUCLEOTIDE SEQUENCE [LARGE SCALE GENOMIC DNA]</scope>
    <source>
        <strain evidence="3">JCM 13002</strain>
    </source>
</reference>
<evidence type="ECO:0000313" key="3">
    <source>
        <dbReference type="Proteomes" id="UP001499987"/>
    </source>
</evidence>
<evidence type="ECO:0000256" key="1">
    <source>
        <dbReference type="SAM" id="MobiDB-lite"/>
    </source>
</evidence>
<gene>
    <name evidence="2" type="ORF">GCM10009663_32660</name>
</gene>
<dbReference type="EMBL" id="BAAALD010000028">
    <property type="protein sequence ID" value="GAA1086498.1"/>
    <property type="molecule type" value="Genomic_DNA"/>
</dbReference>
<proteinExistence type="predicted"/>
<organism evidence="2 3">
    <name type="scientific">Kitasatospora arboriphila</name>
    <dbReference type="NCBI Taxonomy" id="258052"/>
    <lineage>
        <taxon>Bacteria</taxon>
        <taxon>Bacillati</taxon>
        <taxon>Actinomycetota</taxon>
        <taxon>Actinomycetes</taxon>
        <taxon>Kitasatosporales</taxon>
        <taxon>Streptomycetaceae</taxon>
        <taxon>Kitasatospora</taxon>
    </lineage>
</organism>
<keyword evidence="3" id="KW-1185">Reference proteome</keyword>